<gene>
    <name evidence="2" type="ORF">HS088_TW06G00150</name>
</gene>
<evidence type="ECO:0000313" key="2">
    <source>
        <dbReference type="EMBL" id="KAF5745985.1"/>
    </source>
</evidence>
<feature type="compositionally biased region" description="Polar residues" evidence="1">
    <location>
        <begin position="187"/>
        <end position="199"/>
    </location>
</feature>
<organism evidence="2 3">
    <name type="scientific">Tripterygium wilfordii</name>
    <name type="common">Thunder God vine</name>
    <dbReference type="NCBI Taxonomy" id="458696"/>
    <lineage>
        <taxon>Eukaryota</taxon>
        <taxon>Viridiplantae</taxon>
        <taxon>Streptophyta</taxon>
        <taxon>Embryophyta</taxon>
        <taxon>Tracheophyta</taxon>
        <taxon>Spermatophyta</taxon>
        <taxon>Magnoliopsida</taxon>
        <taxon>eudicotyledons</taxon>
        <taxon>Gunneridae</taxon>
        <taxon>Pentapetalae</taxon>
        <taxon>rosids</taxon>
        <taxon>fabids</taxon>
        <taxon>Celastrales</taxon>
        <taxon>Celastraceae</taxon>
        <taxon>Tripterygium</taxon>
    </lineage>
</organism>
<protein>
    <submittedName>
        <fullName evidence="2">Serine/arginine repetitive matrix protein 1</fullName>
    </submittedName>
</protein>
<dbReference type="PANTHER" id="PTHR33871:SF20">
    <property type="entry name" value="CALMODULIN-BINDING DOMAIN-CONTAINING PROTEIN"/>
    <property type="match status" value="1"/>
</dbReference>
<dbReference type="PANTHER" id="PTHR33871">
    <property type="entry name" value="OS05G0503100 PROTEIN-RELATED"/>
    <property type="match status" value="1"/>
</dbReference>
<reference evidence="2 3" key="1">
    <citation type="journal article" date="2020" name="Nat. Commun.">
        <title>Genome of Tripterygium wilfordii and identification of cytochrome P450 involved in triptolide biosynthesis.</title>
        <authorList>
            <person name="Tu L."/>
            <person name="Su P."/>
            <person name="Zhang Z."/>
            <person name="Gao L."/>
            <person name="Wang J."/>
            <person name="Hu T."/>
            <person name="Zhou J."/>
            <person name="Zhang Y."/>
            <person name="Zhao Y."/>
            <person name="Liu Y."/>
            <person name="Song Y."/>
            <person name="Tong Y."/>
            <person name="Lu Y."/>
            <person name="Yang J."/>
            <person name="Xu C."/>
            <person name="Jia M."/>
            <person name="Peters R.J."/>
            <person name="Huang L."/>
            <person name="Gao W."/>
        </authorList>
    </citation>
    <scope>NUCLEOTIDE SEQUENCE [LARGE SCALE GENOMIC DNA]</scope>
    <source>
        <strain evidence="3">cv. XIE 37</strain>
        <tissue evidence="2">Leaf</tissue>
    </source>
</reference>
<name>A0A7J7DHZ5_TRIWF</name>
<feature type="compositionally biased region" description="Basic and acidic residues" evidence="1">
    <location>
        <begin position="200"/>
        <end position="211"/>
    </location>
</feature>
<dbReference type="EMBL" id="JAAARO010000006">
    <property type="protein sequence ID" value="KAF5745985.1"/>
    <property type="molecule type" value="Genomic_DNA"/>
</dbReference>
<dbReference type="AlphaFoldDB" id="A0A7J7DHZ5"/>
<proteinExistence type="predicted"/>
<feature type="region of interest" description="Disordered" evidence="1">
    <location>
        <begin position="1"/>
        <end position="51"/>
    </location>
</feature>
<feature type="region of interest" description="Disordered" evidence="1">
    <location>
        <begin position="114"/>
        <end position="273"/>
    </location>
</feature>
<evidence type="ECO:0000313" key="3">
    <source>
        <dbReference type="Proteomes" id="UP000593562"/>
    </source>
</evidence>
<keyword evidence="3" id="KW-1185">Reference proteome</keyword>
<sequence length="287" mass="31064">MGCCLSSSNRDPHHQNASNHRHPPSKPPPTPPQLVEEESVKEVLSETPVPRQQICVPNLQHKCTQTPSLKECEIEVNAGLSSKQEEEDSQAQVSQFSGMCSSINSDTLSMATTTTTVTTVTENREDEAMSKRVNRSPIKVPRKRPHTGELGGYRERAAKSPARRGNPPARSGQVGSRPVRGRELSGQGRNTQRSVTLRSSEVRRDSCEGPGRRSRSPATRKASEVGRGGGGGSPMRRAGRAGGMRLVGAGLEVEDVSKQEENGPVLPKQGNESLDNPLVSLECFIFL</sequence>
<dbReference type="Proteomes" id="UP000593562">
    <property type="component" value="Unassembled WGS sequence"/>
</dbReference>
<dbReference type="InParanoid" id="A0A7J7DHZ5"/>
<evidence type="ECO:0000256" key="1">
    <source>
        <dbReference type="SAM" id="MobiDB-lite"/>
    </source>
</evidence>
<comment type="caution">
    <text evidence="2">The sequence shown here is derived from an EMBL/GenBank/DDBJ whole genome shotgun (WGS) entry which is preliminary data.</text>
</comment>
<accession>A0A7J7DHZ5</accession>